<dbReference type="GO" id="GO:0004722">
    <property type="term" value="F:protein serine/threonine phosphatase activity"/>
    <property type="evidence" value="ECO:0007669"/>
    <property type="project" value="InterPro"/>
</dbReference>
<dbReference type="Proteomes" id="UP000188219">
    <property type="component" value="Chromosome"/>
</dbReference>
<dbReference type="InterPro" id="IPR036457">
    <property type="entry name" value="PPM-type-like_dom_sf"/>
</dbReference>
<dbReference type="SMART" id="SM00331">
    <property type="entry name" value="PP2C_SIG"/>
    <property type="match status" value="1"/>
</dbReference>
<accession>A0A1Q2M194</accession>
<evidence type="ECO:0000259" key="1">
    <source>
        <dbReference type="PROSITE" id="PS51746"/>
    </source>
</evidence>
<dbReference type="RefSeq" id="WP_077399799.1">
    <property type="nucleotide sequence ID" value="NZ_CP019650.1"/>
</dbReference>
<dbReference type="KEGG" id="maga:Mag101_01515"/>
<dbReference type="NCBIfam" id="NF033484">
    <property type="entry name" value="Stp1_PP2C_phos"/>
    <property type="match status" value="1"/>
</dbReference>
<evidence type="ECO:0000313" key="2">
    <source>
        <dbReference type="EMBL" id="AQQ66470.1"/>
    </source>
</evidence>
<evidence type="ECO:0000313" key="3">
    <source>
        <dbReference type="Proteomes" id="UP000188219"/>
    </source>
</evidence>
<dbReference type="Pfam" id="PF13672">
    <property type="entry name" value="PP2C_2"/>
    <property type="match status" value="1"/>
</dbReference>
<reference evidence="2" key="1">
    <citation type="submission" date="2017-02" db="EMBL/GenBank/DDBJ databases">
        <title>Genome of Microbulbifer agarilyticus GP101.</title>
        <authorList>
            <person name="Jung J."/>
            <person name="Bae S.S."/>
            <person name="Baek K."/>
        </authorList>
    </citation>
    <scope>NUCLEOTIDE SEQUENCE [LARGE SCALE GENOMIC DNA]</scope>
    <source>
        <strain evidence="2">GP101</strain>
    </source>
</reference>
<dbReference type="PANTHER" id="PTHR13832">
    <property type="entry name" value="PROTEIN PHOSPHATASE 2C"/>
    <property type="match status" value="1"/>
</dbReference>
<dbReference type="OrthoDB" id="9801841at2"/>
<dbReference type="STRING" id="260552.Mag101_01515"/>
<dbReference type="PROSITE" id="PS51746">
    <property type="entry name" value="PPM_2"/>
    <property type="match status" value="1"/>
</dbReference>
<dbReference type="InterPro" id="IPR001932">
    <property type="entry name" value="PPM-type_phosphatase-like_dom"/>
</dbReference>
<dbReference type="InterPro" id="IPR015655">
    <property type="entry name" value="PP2C"/>
</dbReference>
<feature type="domain" description="PPM-type phosphatase" evidence="1">
    <location>
        <begin position="7"/>
        <end position="256"/>
    </location>
</feature>
<proteinExistence type="predicted"/>
<name>A0A1Q2M194_9GAMM</name>
<dbReference type="SMART" id="SM00332">
    <property type="entry name" value="PP2Cc"/>
    <property type="match status" value="1"/>
</dbReference>
<dbReference type="Gene3D" id="3.60.40.10">
    <property type="entry name" value="PPM-type phosphatase domain"/>
    <property type="match status" value="1"/>
</dbReference>
<dbReference type="CDD" id="cd00143">
    <property type="entry name" value="PP2Cc"/>
    <property type="match status" value="1"/>
</dbReference>
<organism evidence="2 3">
    <name type="scientific">Microbulbifer agarilyticus</name>
    <dbReference type="NCBI Taxonomy" id="260552"/>
    <lineage>
        <taxon>Bacteria</taxon>
        <taxon>Pseudomonadati</taxon>
        <taxon>Pseudomonadota</taxon>
        <taxon>Gammaproteobacteria</taxon>
        <taxon>Cellvibrionales</taxon>
        <taxon>Microbulbiferaceae</taxon>
        <taxon>Microbulbifer</taxon>
    </lineage>
</organism>
<dbReference type="AlphaFoldDB" id="A0A1Q2M194"/>
<dbReference type="EMBL" id="CP019650">
    <property type="protein sequence ID" value="AQQ66470.1"/>
    <property type="molecule type" value="Genomic_DNA"/>
</dbReference>
<sequence>MEPTRLTVNGRTDIGQVRQENEDSIYCHCDEEKPFAFIVVADGMGGYTGGATASGIATKALAANLDGLLSPNFLSASLAEQQLLLQATLLEGVEQANREIIDTKQTRPEFSQMGTTLVVAVIWQNFLIVAHVGDSRAYLWNPYGLQRLTRDHSVVQEMIDAGQMTSEQAQSSQVRNHITRALGIAEPVEACINSWNLKESALLLLCSDGLTEYADDHAIERILATHRPALDSVDHFIDFANTDGGRDNISVGIIEFCQRAGAIAEFDGNAITLKPAQKHDVTVRKNQHSGN</sequence>
<gene>
    <name evidence="2" type="ORF">Mag101_01515</name>
</gene>
<keyword evidence="3" id="KW-1185">Reference proteome</keyword>
<dbReference type="PANTHER" id="PTHR13832:SF860">
    <property type="entry name" value="PROTEIN PHOSPHATASE PHPP"/>
    <property type="match status" value="1"/>
</dbReference>
<protein>
    <submittedName>
        <fullName evidence="2">Serine/threonine protein phosphatase</fullName>
    </submittedName>
</protein>
<dbReference type="SUPFAM" id="SSF81606">
    <property type="entry name" value="PP2C-like"/>
    <property type="match status" value="1"/>
</dbReference>